<reference evidence="8 9" key="1">
    <citation type="submission" date="2023-05" db="EMBL/GenBank/DDBJ databases">
        <title>Pseudoalteromonas ardens sp. nov., Pseudoalteromonas obscura sp. nov., and Pseudoalteromonas umbrosa sp. nov., isolated from the coral Montipora capitata.</title>
        <authorList>
            <person name="Thomas E.M."/>
            <person name="Smith E.M."/>
            <person name="Papke E."/>
            <person name="Shlafstein M.D."/>
            <person name="Oline D.K."/>
            <person name="Videau P."/>
            <person name="Saw J.H."/>
            <person name="Strangman W.K."/>
            <person name="Ushijima B."/>
        </authorList>
    </citation>
    <scope>NUCLEOTIDE SEQUENCE [LARGE SCALE GENOMIC DNA]</scope>
    <source>
        <strain evidence="8 9">P94</strain>
    </source>
</reference>
<dbReference type="EMBL" id="JASJUT010000005">
    <property type="protein sequence ID" value="MDK2596033.1"/>
    <property type="molecule type" value="Genomic_DNA"/>
</dbReference>
<feature type="transmembrane region" description="Helical" evidence="5">
    <location>
        <begin position="29"/>
        <end position="51"/>
    </location>
</feature>
<dbReference type="Proteomes" id="UP001231915">
    <property type="component" value="Unassembled WGS sequence"/>
</dbReference>
<evidence type="ECO:0000256" key="5">
    <source>
        <dbReference type="SAM" id="Phobius"/>
    </source>
</evidence>
<feature type="transmembrane region" description="Helical" evidence="5">
    <location>
        <begin position="289"/>
        <end position="309"/>
    </location>
</feature>
<dbReference type="SUPFAM" id="SSF52540">
    <property type="entry name" value="P-loop containing nucleoside triphosphate hydrolases"/>
    <property type="match status" value="1"/>
</dbReference>
<dbReference type="Pfam" id="PF00664">
    <property type="entry name" value="ABC_membrane"/>
    <property type="match status" value="1"/>
</dbReference>
<dbReference type="PROSITE" id="PS50893">
    <property type="entry name" value="ABC_TRANSPORTER_2"/>
    <property type="match status" value="1"/>
</dbReference>
<feature type="transmembrane region" description="Helical" evidence="5">
    <location>
        <begin position="173"/>
        <end position="190"/>
    </location>
</feature>
<gene>
    <name evidence="8" type="ORF">QNM18_13310</name>
</gene>
<accession>A0ABT7ELY1</accession>
<evidence type="ECO:0000313" key="9">
    <source>
        <dbReference type="Proteomes" id="UP001231915"/>
    </source>
</evidence>
<dbReference type="InterPro" id="IPR036640">
    <property type="entry name" value="ABC1_TM_sf"/>
</dbReference>
<keyword evidence="2 5" id="KW-0812">Transmembrane</keyword>
<dbReference type="SUPFAM" id="SSF90123">
    <property type="entry name" value="ABC transporter transmembrane region"/>
    <property type="match status" value="1"/>
</dbReference>
<dbReference type="PANTHER" id="PTHR43394">
    <property type="entry name" value="ATP-DEPENDENT PERMEASE MDL1, MITOCHONDRIAL"/>
    <property type="match status" value="1"/>
</dbReference>
<protein>
    <submittedName>
        <fullName evidence="8">ABC transporter ATP-binding protein</fullName>
    </submittedName>
</protein>
<dbReference type="InterPro" id="IPR011527">
    <property type="entry name" value="ABC1_TM_dom"/>
</dbReference>
<evidence type="ECO:0000259" key="6">
    <source>
        <dbReference type="PROSITE" id="PS50893"/>
    </source>
</evidence>
<evidence type="ECO:0000256" key="3">
    <source>
        <dbReference type="ARBA" id="ARBA00022989"/>
    </source>
</evidence>
<name>A0ABT7ELY1_9GAMM</name>
<evidence type="ECO:0000313" key="8">
    <source>
        <dbReference type="EMBL" id="MDK2596033.1"/>
    </source>
</evidence>
<dbReference type="GO" id="GO:0005524">
    <property type="term" value="F:ATP binding"/>
    <property type="evidence" value="ECO:0007669"/>
    <property type="project" value="UniProtKB-KW"/>
</dbReference>
<dbReference type="Pfam" id="PF00005">
    <property type="entry name" value="ABC_tran"/>
    <property type="match status" value="1"/>
</dbReference>
<feature type="domain" description="ABC transmembrane type-1" evidence="7">
    <location>
        <begin position="31"/>
        <end position="314"/>
    </location>
</feature>
<dbReference type="Gene3D" id="1.20.1560.10">
    <property type="entry name" value="ABC transporter type 1, transmembrane domain"/>
    <property type="match status" value="1"/>
</dbReference>
<evidence type="ECO:0000256" key="2">
    <source>
        <dbReference type="ARBA" id="ARBA00022692"/>
    </source>
</evidence>
<evidence type="ECO:0000256" key="1">
    <source>
        <dbReference type="ARBA" id="ARBA00004651"/>
    </source>
</evidence>
<dbReference type="PANTHER" id="PTHR43394:SF1">
    <property type="entry name" value="ATP-BINDING CASSETTE SUB-FAMILY B MEMBER 10, MITOCHONDRIAL"/>
    <property type="match status" value="1"/>
</dbReference>
<keyword evidence="8" id="KW-0067">ATP-binding</keyword>
<feature type="transmembrane region" description="Helical" evidence="5">
    <location>
        <begin position="147"/>
        <end position="167"/>
    </location>
</feature>
<dbReference type="InterPro" id="IPR003439">
    <property type="entry name" value="ABC_transporter-like_ATP-bd"/>
</dbReference>
<dbReference type="InterPro" id="IPR027417">
    <property type="entry name" value="P-loop_NTPase"/>
</dbReference>
<feature type="domain" description="ABC transporter" evidence="6">
    <location>
        <begin position="347"/>
        <end position="580"/>
    </location>
</feature>
<keyword evidence="8" id="KW-0547">Nucleotide-binding</keyword>
<dbReference type="PROSITE" id="PS50929">
    <property type="entry name" value="ABC_TM1F"/>
    <property type="match status" value="1"/>
</dbReference>
<keyword evidence="3 5" id="KW-1133">Transmembrane helix</keyword>
<comment type="caution">
    <text evidence="8">The sequence shown here is derived from an EMBL/GenBank/DDBJ whole genome shotgun (WGS) entry which is preliminary data.</text>
</comment>
<feature type="transmembrane region" description="Helical" evidence="5">
    <location>
        <begin position="257"/>
        <end position="277"/>
    </location>
</feature>
<dbReference type="InterPro" id="IPR039421">
    <property type="entry name" value="Type_1_exporter"/>
</dbReference>
<feature type="transmembrane region" description="Helical" evidence="5">
    <location>
        <begin position="71"/>
        <end position="92"/>
    </location>
</feature>
<dbReference type="RefSeq" id="WP_284137504.1">
    <property type="nucleotide sequence ID" value="NZ_JASJUT010000005.1"/>
</dbReference>
<evidence type="ECO:0000256" key="4">
    <source>
        <dbReference type="ARBA" id="ARBA00023136"/>
    </source>
</evidence>
<dbReference type="Gene3D" id="3.40.50.300">
    <property type="entry name" value="P-loop containing nucleotide triphosphate hydrolases"/>
    <property type="match status" value="1"/>
</dbReference>
<organism evidence="8 9">
    <name type="scientific">Pseudoalteromonas obscura</name>
    <dbReference type="NCBI Taxonomy" id="3048491"/>
    <lineage>
        <taxon>Bacteria</taxon>
        <taxon>Pseudomonadati</taxon>
        <taxon>Pseudomonadota</taxon>
        <taxon>Gammaproteobacteria</taxon>
        <taxon>Alteromonadales</taxon>
        <taxon>Pseudoalteromonadaceae</taxon>
        <taxon>Pseudoalteromonas</taxon>
    </lineage>
</organism>
<evidence type="ECO:0000259" key="7">
    <source>
        <dbReference type="PROSITE" id="PS50929"/>
    </source>
</evidence>
<sequence>MRVEPYNVEESIKPWSVFISLLAPCKGKVTLVLSLAASISLTELLSIYLLFLSIQTLLSPLPSTVDKLTWIVLGLVGAILIKSALSMAAYYFSHQVALKALTELRLMLVNCFAALSQKCLSKHQPEELKHVLIEDVKKLEDAISQHTVELVQAVISCLAIVIALYLIDWRLALSIVTVVSIARISSSLIMSKMASYQAKVNDAETELNSTFSDYVKYAPLTKVHDLDSQHFATLGNKADNYHDAAHRFVEQVALNRVLCSALLGSSFIFMLPTAIWLHSAELLTLEHVVLSMLLVMSMVVPILSVHHLLEEFSGLQDSIRRITPWYGNQYSLQKSAPQAIDLKYPQLQFYNVGFNYKQHAILKNVHFELRPHAINVVFAGAGYGKSTLAMLASGLISPSSGRVQLFGKDVSELSDSERINYMGVVTQESYLFEGSVRDNILLGRSGVSTAALEHAVVASQLKPWLQQQTNGLETQLQARGDNLSRREKLLIAIARALINAPPLVIIDDADLAMDNYSHAKFYQALKGHYPNTTFLVFTCTYLGLENGQQINVLHNGEVISQGTHEVLLARCDYYAKGWQLQRSEGTQSSTLSTSQTPQASYEH</sequence>
<proteinExistence type="predicted"/>
<keyword evidence="4 5" id="KW-0472">Membrane</keyword>
<keyword evidence="9" id="KW-1185">Reference proteome</keyword>
<comment type="subcellular location">
    <subcellularLocation>
        <location evidence="1">Cell membrane</location>
        <topology evidence="1">Multi-pass membrane protein</topology>
    </subcellularLocation>
</comment>